<evidence type="ECO:0000256" key="10">
    <source>
        <dbReference type="ARBA" id="ARBA00022832"/>
    </source>
</evidence>
<dbReference type="SUPFAM" id="SSF47240">
    <property type="entry name" value="Ferritin-like"/>
    <property type="match status" value="1"/>
</dbReference>
<evidence type="ECO:0000313" key="17">
    <source>
        <dbReference type="EMBL" id="GJN12765.1"/>
    </source>
</evidence>
<proteinExistence type="inferred from homology"/>
<keyword evidence="12" id="KW-0560">Oxidoreductase</keyword>
<name>A0AAV5DRD1_ELECO</name>
<keyword evidence="15" id="KW-0275">Fatty acid biosynthesis</keyword>
<feature type="compositionally biased region" description="Basic and acidic residues" evidence="16">
    <location>
        <begin position="7"/>
        <end position="26"/>
    </location>
</feature>
<comment type="pathway">
    <text evidence="3">Lipid metabolism; fatty acid metabolism.</text>
</comment>
<evidence type="ECO:0000256" key="9">
    <source>
        <dbReference type="ARBA" id="ARBA00022723"/>
    </source>
</evidence>
<dbReference type="FunFam" id="1.10.620.20:FF:000002">
    <property type="entry name" value="Stearoyl-[acyl-carrier-protein] 9-desaturase, chloroplastic"/>
    <property type="match status" value="1"/>
</dbReference>
<protein>
    <submittedName>
        <fullName evidence="17">Uncharacterized protein</fullName>
    </submittedName>
</protein>
<keyword evidence="7" id="KW-0150">Chloroplast</keyword>
<evidence type="ECO:0000256" key="6">
    <source>
        <dbReference type="ARBA" id="ARBA00022516"/>
    </source>
</evidence>
<accession>A0AAV5DRD1</accession>
<keyword evidence="18" id="KW-1185">Reference proteome</keyword>
<keyword evidence="11" id="KW-0809">Transit peptide</keyword>
<evidence type="ECO:0000256" key="8">
    <source>
        <dbReference type="ARBA" id="ARBA00022640"/>
    </source>
</evidence>
<dbReference type="InterPro" id="IPR009078">
    <property type="entry name" value="Ferritin-like_SF"/>
</dbReference>
<keyword evidence="8" id="KW-0934">Plastid</keyword>
<evidence type="ECO:0000256" key="16">
    <source>
        <dbReference type="SAM" id="MobiDB-lite"/>
    </source>
</evidence>
<dbReference type="EMBL" id="BQKI01000024">
    <property type="protein sequence ID" value="GJN12765.1"/>
    <property type="molecule type" value="Genomic_DNA"/>
</dbReference>
<dbReference type="Proteomes" id="UP001054889">
    <property type="component" value="Unassembled WGS sequence"/>
</dbReference>
<dbReference type="InterPro" id="IPR012348">
    <property type="entry name" value="RNR-like"/>
</dbReference>
<dbReference type="Gene3D" id="1.10.620.20">
    <property type="entry name" value="Ribonucleotide Reductase, subunit A"/>
    <property type="match status" value="1"/>
</dbReference>
<comment type="subcellular location">
    <subcellularLocation>
        <location evidence="2">Plastid</location>
        <location evidence="2">Chloroplast</location>
    </subcellularLocation>
</comment>
<dbReference type="PANTHER" id="PTHR31155:SF22">
    <property type="entry name" value="ACYL-[ACYL-CARRIER-PROTEIN] DESATURASE 4, CHLOROPLASTIC"/>
    <property type="match status" value="1"/>
</dbReference>
<sequence>MTNAHRSRGDGEWRRKPEFGNGDGEIRGRRTQLAAMAGVGGSCATIWVAGLGGEVVGGENGLGRQRGRKTEEARLRPILKAKDSKQSKLHSARTAGQITVAWELFVVIEEAKRGSRSSRRSNGDPRADDDNGAGEALLLEPAEQRRQLGERSQGARPWCSRRILEEKEVVPREQVEVIRSLNGWVAEHMLPLLTPVESAWQPHDYLPRSSSSSSSSGDDAGFTEGVAALRAGAACLPDEVLVCLVGNMVTEEALPTYQSMGNRTEGSGDETGSSSLPWARWVRGWTAEENRHGDLLNRYLYLTGRVDMRQVEVTIHHLLRNGMDMLVPRSPYHSLIYGAFQERATFISHGHTARLATKHGDAALARICGVVAADERRHEAAYTAACARLFELDPDGMARALAHVMRAKVTMPGYLMADGCSTAEEEEGAPSLFDRFSAVAQSAGVYTVADYADLVDHFVRRWGVRDLAHGLSDEGRQAQEYVCGLAPKIRRMEELAQRRAARAEPSAVSFSWIFHRAVLVG</sequence>
<evidence type="ECO:0000313" key="18">
    <source>
        <dbReference type="Proteomes" id="UP001054889"/>
    </source>
</evidence>
<evidence type="ECO:0000256" key="12">
    <source>
        <dbReference type="ARBA" id="ARBA00023002"/>
    </source>
</evidence>
<keyword evidence="9" id="KW-0479">Metal-binding</keyword>
<comment type="caution">
    <text evidence="17">The sequence shown here is derived from an EMBL/GenBank/DDBJ whole genome shotgun (WGS) entry which is preliminary data.</text>
</comment>
<evidence type="ECO:0000256" key="4">
    <source>
        <dbReference type="ARBA" id="ARBA00008749"/>
    </source>
</evidence>
<keyword evidence="13" id="KW-0408">Iron</keyword>
<comment type="cofactor">
    <cofactor evidence="1">
        <name>Fe(2+)</name>
        <dbReference type="ChEBI" id="CHEBI:29033"/>
    </cofactor>
</comment>
<dbReference type="PANTHER" id="PTHR31155">
    <property type="entry name" value="ACYL- ACYL-CARRIER-PROTEIN DESATURASE-RELATED"/>
    <property type="match status" value="1"/>
</dbReference>
<dbReference type="GO" id="GO:0046872">
    <property type="term" value="F:metal ion binding"/>
    <property type="evidence" value="ECO:0007669"/>
    <property type="project" value="UniProtKB-KW"/>
</dbReference>
<organism evidence="17 18">
    <name type="scientific">Eleusine coracana subsp. coracana</name>
    <dbReference type="NCBI Taxonomy" id="191504"/>
    <lineage>
        <taxon>Eukaryota</taxon>
        <taxon>Viridiplantae</taxon>
        <taxon>Streptophyta</taxon>
        <taxon>Embryophyta</taxon>
        <taxon>Tracheophyta</taxon>
        <taxon>Spermatophyta</taxon>
        <taxon>Magnoliopsida</taxon>
        <taxon>Liliopsida</taxon>
        <taxon>Poales</taxon>
        <taxon>Poaceae</taxon>
        <taxon>PACMAD clade</taxon>
        <taxon>Chloridoideae</taxon>
        <taxon>Cynodonteae</taxon>
        <taxon>Eleusininae</taxon>
        <taxon>Eleusine</taxon>
    </lineage>
</organism>
<evidence type="ECO:0000256" key="14">
    <source>
        <dbReference type="ARBA" id="ARBA00023098"/>
    </source>
</evidence>
<dbReference type="AlphaFoldDB" id="A0AAV5DRD1"/>
<keyword evidence="14" id="KW-0443">Lipid metabolism</keyword>
<dbReference type="InterPro" id="IPR005067">
    <property type="entry name" value="Fatty_acid_desaturase-2"/>
</dbReference>
<evidence type="ECO:0000256" key="13">
    <source>
        <dbReference type="ARBA" id="ARBA00023004"/>
    </source>
</evidence>
<feature type="region of interest" description="Disordered" evidence="16">
    <location>
        <begin position="114"/>
        <end position="133"/>
    </location>
</feature>
<comment type="similarity">
    <text evidence="4">Belongs to the fatty acid desaturase type 2 family.</text>
</comment>
<evidence type="ECO:0000256" key="5">
    <source>
        <dbReference type="ARBA" id="ARBA00011738"/>
    </source>
</evidence>
<reference evidence="17" key="1">
    <citation type="journal article" date="2018" name="DNA Res.">
        <title>Multiple hybrid de novo genome assembly of finger millet, an orphan allotetraploid crop.</title>
        <authorList>
            <person name="Hatakeyama M."/>
            <person name="Aluri S."/>
            <person name="Balachadran M.T."/>
            <person name="Sivarajan S.R."/>
            <person name="Patrignani A."/>
            <person name="Gruter S."/>
            <person name="Poveda L."/>
            <person name="Shimizu-Inatsugi R."/>
            <person name="Baeten J."/>
            <person name="Francoijs K.J."/>
            <person name="Nataraja K.N."/>
            <person name="Reddy Y.A.N."/>
            <person name="Phadnis S."/>
            <person name="Ravikumar R.L."/>
            <person name="Schlapbach R."/>
            <person name="Sreeman S.M."/>
            <person name="Shimizu K.K."/>
        </authorList>
    </citation>
    <scope>NUCLEOTIDE SEQUENCE</scope>
</reference>
<dbReference type="CDD" id="cd01050">
    <property type="entry name" value="Acyl_ACP_Desat"/>
    <property type="match status" value="1"/>
</dbReference>
<keyword evidence="6" id="KW-0444">Lipid biosynthesis</keyword>
<reference evidence="17" key="2">
    <citation type="submission" date="2021-12" db="EMBL/GenBank/DDBJ databases">
        <title>Resequencing data analysis of finger millet.</title>
        <authorList>
            <person name="Hatakeyama M."/>
            <person name="Aluri S."/>
            <person name="Balachadran M.T."/>
            <person name="Sivarajan S.R."/>
            <person name="Poveda L."/>
            <person name="Shimizu-Inatsugi R."/>
            <person name="Schlapbach R."/>
            <person name="Sreeman S.M."/>
            <person name="Shimizu K.K."/>
        </authorList>
    </citation>
    <scope>NUCLEOTIDE SEQUENCE</scope>
</reference>
<keyword evidence="10" id="KW-0276">Fatty acid metabolism</keyword>
<comment type="subunit">
    <text evidence="5">Homodimer.</text>
</comment>
<feature type="region of interest" description="Disordered" evidence="16">
    <location>
        <begin position="1"/>
        <end position="26"/>
    </location>
</feature>
<evidence type="ECO:0000256" key="2">
    <source>
        <dbReference type="ARBA" id="ARBA00004229"/>
    </source>
</evidence>
<evidence type="ECO:0000256" key="3">
    <source>
        <dbReference type="ARBA" id="ARBA00004872"/>
    </source>
</evidence>
<evidence type="ECO:0000256" key="7">
    <source>
        <dbReference type="ARBA" id="ARBA00022528"/>
    </source>
</evidence>
<dbReference type="GO" id="GO:0006633">
    <property type="term" value="P:fatty acid biosynthetic process"/>
    <property type="evidence" value="ECO:0007669"/>
    <property type="project" value="UniProtKB-KW"/>
</dbReference>
<gene>
    <name evidence="17" type="primary">ga31073</name>
    <name evidence="17" type="ORF">PR202_ga31073</name>
</gene>
<dbReference type="GO" id="GO:0045300">
    <property type="term" value="F:stearoyl-[ACP] desaturase activity"/>
    <property type="evidence" value="ECO:0007669"/>
    <property type="project" value="InterPro"/>
</dbReference>
<evidence type="ECO:0000256" key="11">
    <source>
        <dbReference type="ARBA" id="ARBA00022946"/>
    </source>
</evidence>
<dbReference type="GO" id="GO:0009570">
    <property type="term" value="C:chloroplast stroma"/>
    <property type="evidence" value="ECO:0007669"/>
    <property type="project" value="TreeGrafter"/>
</dbReference>
<evidence type="ECO:0000256" key="15">
    <source>
        <dbReference type="ARBA" id="ARBA00023160"/>
    </source>
</evidence>
<dbReference type="Pfam" id="PF03405">
    <property type="entry name" value="FA_desaturase_2"/>
    <property type="match status" value="1"/>
</dbReference>
<evidence type="ECO:0000256" key="1">
    <source>
        <dbReference type="ARBA" id="ARBA00001954"/>
    </source>
</evidence>